<dbReference type="InterPro" id="IPR018303">
    <property type="entry name" value="ATPase_P-typ_P_site"/>
</dbReference>
<dbReference type="SFLD" id="SFLDS00003">
    <property type="entry name" value="Haloacid_Dehalogenase"/>
    <property type="match status" value="1"/>
</dbReference>
<dbReference type="PROSITE" id="PS00154">
    <property type="entry name" value="ATPASE_E1_E2"/>
    <property type="match status" value="1"/>
</dbReference>
<dbReference type="InterPro" id="IPR008250">
    <property type="entry name" value="ATPase_P-typ_transduc_dom_A_sf"/>
</dbReference>
<protein>
    <submittedName>
        <fullName evidence="12">Unannotated protein</fullName>
    </submittedName>
</protein>
<keyword evidence="9 10" id="KW-0472">Membrane</keyword>
<dbReference type="AlphaFoldDB" id="A0A6J6B7G0"/>
<dbReference type="PANTHER" id="PTHR43520">
    <property type="entry name" value="ATP7, ISOFORM B"/>
    <property type="match status" value="1"/>
</dbReference>
<dbReference type="EMBL" id="CAEZSF010000046">
    <property type="protein sequence ID" value="CAB4534805.1"/>
    <property type="molecule type" value="Genomic_DNA"/>
</dbReference>
<evidence type="ECO:0000256" key="7">
    <source>
        <dbReference type="ARBA" id="ARBA00022967"/>
    </source>
</evidence>
<dbReference type="Pfam" id="PF00122">
    <property type="entry name" value="E1-E2_ATPase"/>
    <property type="match status" value="1"/>
</dbReference>
<proteinExistence type="inferred from homology"/>
<dbReference type="SUPFAM" id="SSF56784">
    <property type="entry name" value="HAD-like"/>
    <property type="match status" value="1"/>
</dbReference>
<keyword evidence="4" id="KW-0479">Metal-binding</keyword>
<evidence type="ECO:0000256" key="3">
    <source>
        <dbReference type="ARBA" id="ARBA00022692"/>
    </source>
</evidence>
<keyword evidence="5" id="KW-0547">Nucleotide-binding</keyword>
<feature type="transmembrane region" description="Helical" evidence="10">
    <location>
        <begin position="250"/>
        <end position="271"/>
    </location>
</feature>
<keyword evidence="6" id="KW-0067">ATP-binding</keyword>
<organism evidence="12">
    <name type="scientific">freshwater metagenome</name>
    <dbReference type="NCBI Taxonomy" id="449393"/>
    <lineage>
        <taxon>unclassified sequences</taxon>
        <taxon>metagenomes</taxon>
        <taxon>ecological metagenomes</taxon>
    </lineage>
</organism>
<dbReference type="GO" id="GO:0005507">
    <property type="term" value="F:copper ion binding"/>
    <property type="evidence" value="ECO:0007669"/>
    <property type="project" value="TreeGrafter"/>
</dbReference>
<dbReference type="FunFam" id="2.70.150.10:FF:000002">
    <property type="entry name" value="Copper-transporting ATPase 1, putative"/>
    <property type="match status" value="1"/>
</dbReference>
<evidence type="ECO:0000256" key="4">
    <source>
        <dbReference type="ARBA" id="ARBA00022723"/>
    </source>
</evidence>
<dbReference type="NCBIfam" id="TIGR01511">
    <property type="entry name" value="ATPase-IB1_Cu"/>
    <property type="match status" value="1"/>
</dbReference>
<dbReference type="GO" id="GO:0043682">
    <property type="term" value="F:P-type divalent copper transporter activity"/>
    <property type="evidence" value="ECO:0007669"/>
    <property type="project" value="TreeGrafter"/>
</dbReference>
<dbReference type="InterPro" id="IPR044492">
    <property type="entry name" value="P_typ_ATPase_HD_dom"/>
</dbReference>
<dbReference type="CDD" id="cd02094">
    <property type="entry name" value="P-type_ATPase_Cu-like"/>
    <property type="match status" value="1"/>
</dbReference>
<dbReference type="InterPro" id="IPR023298">
    <property type="entry name" value="ATPase_P-typ_TM_dom_sf"/>
</dbReference>
<sequence length="642" mass="66787">MICSVLTLPVVAMAMIPALQVTNWQWWSLALATPVVLWGAYPFHRATWMNLRHGKATMDTLISIGTLSAYSWSVYELLSTSQSNMGHSNMGGGTMGQVYFEVATAVTVFLLAGRYFEQRAKQRSGEALRALANLGATEVSVLLNGEEHTIPIRELQVGQQFLVRPGEKLATDGIVVQGNSAVDKSLLTGESVPVEVGPGDSVIGATINEGGRLVVEATNVGADTALAQITKLVNAAQSGKAPVQRLADRVAGVFVPVVLLLALLTLAYWLLTGGGTETAFSAAVSVLIIACPCALGLATPTALLVGTGRGAQLGILIKGPEILESTREIDTIVLDKTGTITSGKMQLLEVISASSTIDPDVLRLVGALEDASEHPVGRAIAAAAVESTGPLLEVTEFRSEQGRGVSGIVDGHQVMVGTAPFLAENNIELSEEFLISQQGAERLGRTAVLAAWDGAAKAVLVIADTPRASSAKAISRLQELGLTPVLLTGDNPEAAQAVAAEVGITKVIAQLLPEQKLAQIVEMQSAGKVVAMVGDGVNDAAALAQADLGIAMGSGTDVAIAASDLTLVRSDLNAVADALQLSRRTLRTIKVNLFWAFGYNVAAIPLAAAGLLDPMIAGAAMVLSSVFVVSNSLRLRSFTPAV</sequence>
<dbReference type="Gene3D" id="3.40.50.1000">
    <property type="entry name" value="HAD superfamily/HAD-like"/>
    <property type="match status" value="1"/>
</dbReference>
<evidence type="ECO:0000256" key="10">
    <source>
        <dbReference type="SAM" id="Phobius"/>
    </source>
</evidence>
<dbReference type="Gene3D" id="2.70.150.10">
    <property type="entry name" value="Calcium-transporting ATPase, cytoplasmic transduction domain A"/>
    <property type="match status" value="1"/>
</dbReference>
<dbReference type="InterPro" id="IPR059000">
    <property type="entry name" value="ATPase_P-type_domA"/>
</dbReference>
<feature type="transmembrane region" description="Helical" evidence="10">
    <location>
        <begin position="283"/>
        <end position="305"/>
    </location>
</feature>
<dbReference type="Gene3D" id="3.40.1110.10">
    <property type="entry name" value="Calcium-transporting ATPase, cytoplasmic domain N"/>
    <property type="match status" value="1"/>
</dbReference>
<feature type="transmembrane region" description="Helical" evidence="10">
    <location>
        <begin position="24"/>
        <end position="44"/>
    </location>
</feature>
<evidence type="ECO:0000256" key="9">
    <source>
        <dbReference type="ARBA" id="ARBA00023136"/>
    </source>
</evidence>
<evidence type="ECO:0000313" key="12">
    <source>
        <dbReference type="EMBL" id="CAB4534805.1"/>
    </source>
</evidence>
<evidence type="ECO:0000256" key="5">
    <source>
        <dbReference type="ARBA" id="ARBA00022741"/>
    </source>
</evidence>
<dbReference type="GO" id="GO:0016887">
    <property type="term" value="F:ATP hydrolysis activity"/>
    <property type="evidence" value="ECO:0007669"/>
    <property type="project" value="InterPro"/>
</dbReference>
<dbReference type="SUPFAM" id="SSF81653">
    <property type="entry name" value="Calcium ATPase, transduction domain A"/>
    <property type="match status" value="1"/>
</dbReference>
<dbReference type="PANTHER" id="PTHR43520:SF8">
    <property type="entry name" value="P-TYPE CU(+) TRANSPORTER"/>
    <property type="match status" value="1"/>
</dbReference>
<dbReference type="SFLD" id="SFLDF00027">
    <property type="entry name" value="p-type_atpase"/>
    <property type="match status" value="1"/>
</dbReference>
<feature type="transmembrane region" description="Helical" evidence="10">
    <location>
        <begin position="56"/>
        <end position="78"/>
    </location>
</feature>
<dbReference type="InterPro" id="IPR036412">
    <property type="entry name" value="HAD-like_sf"/>
</dbReference>
<dbReference type="GO" id="GO:0055070">
    <property type="term" value="P:copper ion homeostasis"/>
    <property type="evidence" value="ECO:0007669"/>
    <property type="project" value="TreeGrafter"/>
</dbReference>
<keyword evidence="3 10" id="KW-0812">Transmembrane</keyword>
<feature type="transmembrane region" description="Helical" evidence="10">
    <location>
        <begin position="591"/>
        <end position="609"/>
    </location>
</feature>
<dbReference type="GO" id="GO:0012505">
    <property type="term" value="C:endomembrane system"/>
    <property type="evidence" value="ECO:0007669"/>
    <property type="project" value="UniProtKB-SubCell"/>
</dbReference>
<reference evidence="12" key="1">
    <citation type="submission" date="2020-05" db="EMBL/GenBank/DDBJ databases">
        <authorList>
            <person name="Chiriac C."/>
            <person name="Salcher M."/>
            <person name="Ghai R."/>
            <person name="Kavagutti S V."/>
        </authorList>
    </citation>
    <scope>NUCLEOTIDE SEQUENCE</scope>
</reference>
<evidence type="ECO:0000256" key="8">
    <source>
        <dbReference type="ARBA" id="ARBA00022989"/>
    </source>
</evidence>
<dbReference type="InterPro" id="IPR023299">
    <property type="entry name" value="ATPase_P-typ_cyto_dom_N"/>
</dbReference>
<dbReference type="PRINTS" id="PR00119">
    <property type="entry name" value="CATATPASE"/>
</dbReference>
<comment type="subcellular location">
    <subcellularLocation>
        <location evidence="1">Endomembrane system</location>
        <topology evidence="1">Multi-pass membrane protein</topology>
    </subcellularLocation>
</comment>
<evidence type="ECO:0000256" key="2">
    <source>
        <dbReference type="ARBA" id="ARBA00006024"/>
    </source>
</evidence>
<dbReference type="PRINTS" id="PR00120">
    <property type="entry name" value="HATPASE"/>
</dbReference>
<dbReference type="NCBIfam" id="TIGR01525">
    <property type="entry name" value="ATPase-IB_hvy"/>
    <property type="match status" value="1"/>
</dbReference>
<dbReference type="Pfam" id="PF00702">
    <property type="entry name" value="Hydrolase"/>
    <property type="match status" value="1"/>
</dbReference>
<dbReference type="InterPro" id="IPR001757">
    <property type="entry name" value="P_typ_ATPase"/>
</dbReference>
<keyword evidence="8 10" id="KW-1133">Transmembrane helix</keyword>
<evidence type="ECO:0000256" key="1">
    <source>
        <dbReference type="ARBA" id="ARBA00004127"/>
    </source>
</evidence>
<dbReference type="GO" id="GO:0005524">
    <property type="term" value="F:ATP binding"/>
    <property type="evidence" value="ECO:0007669"/>
    <property type="project" value="UniProtKB-KW"/>
</dbReference>
<dbReference type="InterPro" id="IPR023214">
    <property type="entry name" value="HAD_sf"/>
</dbReference>
<feature type="transmembrane region" description="Helical" evidence="10">
    <location>
        <begin position="615"/>
        <end position="633"/>
    </location>
</feature>
<gene>
    <name evidence="12" type="ORF">UFOPK1358_00660</name>
</gene>
<dbReference type="SUPFAM" id="SSF81665">
    <property type="entry name" value="Calcium ATPase, transmembrane domain M"/>
    <property type="match status" value="1"/>
</dbReference>
<dbReference type="InterPro" id="IPR027256">
    <property type="entry name" value="P-typ_ATPase_IB"/>
</dbReference>
<dbReference type="NCBIfam" id="TIGR01494">
    <property type="entry name" value="ATPase_P-type"/>
    <property type="match status" value="1"/>
</dbReference>
<evidence type="ECO:0000256" key="6">
    <source>
        <dbReference type="ARBA" id="ARBA00022840"/>
    </source>
</evidence>
<dbReference type="SFLD" id="SFLDG00002">
    <property type="entry name" value="C1.7:_P-type_atpase_like"/>
    <property type="match status" value="1"/>
</dbReference>
<dbReference type="GO" id="GO:0016020">
    <property type="term" value="C:membrane"/>
    <property type="evidence" value="ECO:0007669"/>
    <property type="project" value="InterPro"/>
</dbReference>
<keyword evidence="7" id="KW-1278">Translocase</keyword>
<feature type="domain" description="P-type ATPase A" evidence="11">
    <location>
        <begin position="135"/>
        <end position="233"/>
    </location>
</feature>
<feature type="transmembrane region" description="Helical" evidence="10">
    <location>
        <begin position="98"/>
        <end position="116"/>
    </location>
</feature>
<accession>A0A6J6B7G0</accession>
<name>A0A6J6B7G0_9ZZZZ</name>
<comment type="similarity">
    <text evidence="2">Belongs to the cation transport ATPase (P-type) (TC 3.A.3) family. Type IB subfamily.</text>
</comment>
<evidence type="ECO:0000259" key="11">
    <source>
        <dbReference type="Pfam" id="PF00122"/>
    </source>
</evidence>